<dbReference type="InterPro" id="IPR017650">
    <property type="entry name" value="Arginine_N-succinylTrfase"/>
</dbReference>
<dbReference type="OrthoDB" id="21121at2"/>
<evidence type="ECO:0000256" key="2">
    <source>
        <dbReference type="ARBA" id="ARBA00022679"/>
    </source>
</evidence>
<evidence type="ECO:0000256" key="3">
    <source>
        <dbReference type="ARBA" id="ARBA00023315"/>
    </source>
</evidence>
<dbReference type="GO" id="GO:0006527">
    <property type="term" value="P:L-arginine catabolic process"/>
    <property type="evidence" value="ECO:0007669"/>
    <property type="project" value="InterPro"/>
</dbReference>
<evidence type="ECO:0000313" key="5">
    <source>
        <dbReference type="Proteomes" id="UP000247555"/>
    </source>
</evidence>
<dbReference type="GO" id="GO:0008791">
    <property type="term" value="F:arginine N-succinyltransferase activity"/>
    <property type="evidence" value="ECO:0007669"/>
    <property type="project" value="InterPro"/>
</dbReference>
<dbReference type="PANTHER" id="PTHR30420">
    <property type="entry name" value="N-SUCCINYLARGININE DIHYDROLASE"/>
    <property type="match status" value="1"/>
</dbReference>
<sequence length="347" mass="37669">MRVRSIESADLPALLALAQSTGVGVTTLPANAERLGRRIYASLATLAQAPDPARASLLFVLDDPARPQHVVGICGLEGALGMSEPWYNYRVGAAVHASRELGLYRRLETLFLSNDLTGAAELCSLFLHPDWRRDGNGSLLSKSRFLFLAEFPEYFSPRVIAEMRGVSDEHGRSPFWESLGRHFFSMEFSEADYLTGIGNKSFIAELMPQHLIYTAFLSAPARAVIGQVHANTRPALALLTGEGFRYNGYVDIFDAGPAVECPLADIRAVRDSLCLLAADRPPPAQAQAQPWLVSNRRRHGFAVTLAHTAPDADGQLPLDAQALAALAIAPGDSVRAVPLSRPHPNRP</sequence>
<accession>A0A318KKT2</accession>
<keyword evidence="1" id="KW-0056">Arginine metabolism</keyword>
<dbReference type="NCBIfam" id="TIGR03244">
    <property type="entry name" value="arg_catab_AstA"/>
    <property type="match status" value="1"/>
</dbReference>
<dbReference type="SUPFAM" id="SSF55729">
    <property type="entry name" value="Acyl-CoA N-acyltransferases (Nat)"/>
    <property type="match status" value="1"/>
</dbReference>
<dbReference type="Pfam" id="PF04958">
    <property type="entry name" value="AstA"/>
    <property type="match status" value="1"/>
</dbReference>
<protein>
    <submittedName>
        <fullName evidence="4">Arginine succinyltransferase</fullName>
    </submittedName>
</protein>
<evidence type="ECO:0000313" key="4">
    <source>
        <dbReference type="EMBL" id="PXX77002.1"/>
    </source>
</evidence>
<keyword evidence="3" id="KW-0012">Acyltransferase</keyword>
<dbReference type="AlphaFoldDB" id="A0A318KKT2"/>
<evidence type="ECO:0000256" key="1">
    <source>
        <dbReference type="ARBA" id="ARBA00022503"/>
    </source>
</evidence>
<dbReference type="InterPro" id="IPR007041">
    <property type="entry name" value="Arg_succinylTrfase_AstA/AruG"/>
</dbReference>
<keyword evidence="2 4" id="KW-0808">Transferase</keyword>
<dbReference type="PANTHER" id="PTHR30420:SF1">
    <property type="entry name" value="ARGININE N-SUCCINYLTRANSFERASE"/>
    <property type="match status" value="1"/>
</dbReference>
<reference evidence="4 5" key="1">
    <citation type="submission" date="2018-05" db="EMBL/GenBank/DDBJ databases">
        <title>Genomic Encyclopedia of Type Strains, Phase IV (KMG-IV): sequencing the most valuable type-strain genomes for metagenomic binning, comparative biology and taxonomic classification.</title>
        <authorList>
            <person name="Goeker M."/>
        </authorList>
    </citation>
    <scope>NUCLEOTIDE SEQUENCE [LARGE SCALE GENOMIC DNA]</scope>
    <source>
        <strain evidence="4 5">DSM 29661</strain>
    </source>
</reference>
<comment type="caution">
    <text evidence="4">The sequence shown here is derived from an EMBL/GenBank/DDBJ whole genome shotgun (WGS) entry which is preliminary data.</text>
</comment>
<gene>
    <name evidence="4" type="ORF">DFR34_1193</name>
</gene>
<organism evidence="4 5">
    <name type="scientific">Rivihabitans pingtungensis</name>
    <dbReference type="NCBI Taxonomy" id="1054498"/>
    <lineage>
        <taxon>Bacteria</taxon>
        <taxon>Pseudomonadati</taxon>
        <taxon>Pseudomonadota</taxon>
        <taxon>Betaproteobacteria</taxon>
        <taxon>Neisseriales</taxon>
        <taxon>Aquaspirillaceae</taxon>
        <taxon>Rivihabitans</taxon>
    </lineage>
</organism>
<dbReference type="RefSeq" id="WP_110391491.1">
    <property type="nucleotide sequence ID" value="NZ_QJKI01000019.1"/>
</dbReference>
<dbReference type="InterPro" id="IPR016181">
    <property type="entry name" value="Acyl_CoA_acyltransferase"/>
</dbReference>
<name>A0A318KKT2_9NEIS</name>
<proteinExistence type="predicted"/>
<keyword evidence="5" id="KW-1185">Reference proteome</keyword>
<dbReference type="Proteomes" id="UP000247555">
    <property type="component" value="Unassembled WGS sequence"/>
</dbReference>
<dbReference type="Gene3D" id="2.40.40.20">
    <property type="match status" value="1"/>
</dbReference>
<dbReference type="NCBIfam" id="TIGR03243">
    <property type="entry name" value="arg_catab_AOST"/>
    <property type="match status" value="1"/>
</dbReference>
<dbReference type="EMBL" id="QJKI01000019">
    <property type="protein sequence ID" value="PXX77002.1"/>
    <property type="molecule type" value="Genomic_DNA"/>
</dbReference>